<feature type="compositionally biased region" description="Basic and acidic residues" evidence="1">
    <location>
        <begin position="34"/>
        <end position="51"/>
    </location>
</feature>
<feature type="compositionally biased region" description="Basic and acidic residues" evidence="1">
    <location>
        <begin position="63"/>
        <end position="82"/>
    </location>
</feature>
<organism evidence="2 3">
    <name type="scientific">Urochloa decumbens</name>
    <dbReference type="NCBI Taxonomy" id="240449"/>
    <lineage>
        <taxon>Eukaryota</taxon>
        <taxon>Viridiplantae</taxon>
        <taxon>Streptophyta</taxon>
        <taxon>Embryophyta</taxon>
        <taxon>Tracheophyta</taxon>
        <taxon>Spermatophyta</taxon>
        <taxon>Magnoliopsida</taxon>
        <taxon>Liliopsida</taxon>
        <taxon>Poales</taxon>
        <taxon>Poaceae</taxon>
        <taxon>PACMAD clade</taxon>
        <taxon>Panicoideae</taxon>
        <taxon>Panicodae</taxon>
        <taxon>Paniceae</taxon>
        <taxon>Melinidinae</taxon>
        <taxon>Urochloa</taxon>
    </lineage>
</organism>
<evidence type="ECO:0000313" key="3">
    <source>
        <dbReference type="Proteomes" id="UP001497457"/>
    </source>
</evidence>
<feature type="region of interest" description="Disordered" evidence="1">
    <location>
        <begin position="34"/>
        <end position="82"/>
    </location>
</feature>
<evidence type="ECO:0000313" key="2">
    <source>
        <dbReference type="EMBL" id="CAL5049550.1"/>
    </source>
</evidence>
<protein>
    <submittedName>
        <fullName evidence="2">Uncharacterized protein</fullName>
    </submittedName>
</protein>
<dbReference type="AlphaFoldDB" id="A0ABC9E3B0"/>
<name>A0ABC9E3B0_9POAL</name>
<keyword evidence="3" id="KW-1185">Reference proteome</keyword>
<gene>
    <name evidence="2" type="ORF">URODEC1_LOCUS91068</name>
</gene>
<evidence type="ECO:0000256" key="1">
    <source>
        <dbReference type="SAM" id="MobiDB-lite"/>
    </source>
</evidence>
<sequence>MCNGRDCCRQERVFRASLHDARPAAGTLLAEAATGRHEHDAKKVDAARGEEDGTETAVRAKLRAREAEREWRQRPRREREAEAEIERAEKLMHLLLWGPN</sequence>
<reference evidence="2" key="1">
    <citation type="submission" date="2024-10" db="EMBL/GenBank/DDBJ databases">
        <authorList>
            <person name="Ryan C."/>
        </authorList>
    </citation>
    <scope>NUCLEOTIDE SEQUENCE [LARGE SCALE GENOMIC DNA]</scope>
</reference>
<dbReference type="EMBL" id="OZ075145">
    <property type="protein sequence ID" value="CAL5049550.1"/>
    <property type="molecule type" value="Genomic_DNA"/>
</dbReference>
<proteinExistence type="predicted"/>
<dbReference type="Proteomes" id="UP001497457">
    <property type="component" value="Chromosome 35b"/>
</dbReference>
<accession>A0ABC9E3B0</accession>